<accession>A0AAW8YI85</accession>
<evidence type="ECO:0000313" key="3">
    <source>
        <dbReference type="Proteomes" id="UP001280897"/>
    </source>
</evidence>
<evidence type="ECO:0000256" key="1">
    <source>
        <dbReference type="SAM" id="Phobius"/>
    </source>
</evidence>
<name>A0AAW8YI85_PEDAC</name>
<organism evidence="2 3">
    <name type="scientific">Pediococcus acidilactici</name>
    <dbReference type="NCBI Taxonomy" id="1254"/>
    <lineage>
        <taxon>Bacteria</taxon>
        <taxon>Bacillati</taxon>
        <taxon>Bacillota</taxon>
        <taxon>Bacilli</taxon>
        <taxon>Lactobacillales</taxon>
        <taxon>Lactobacillaceae</taxon>
        <taxon>Pediococcus</taxon>
        <taxon>Pediococcus acidilactici group</taxon>
    </lineage>
</organism>
<dbReference type="EMBL" id="JAWJAV010000004">
    <property type="protein sequence ID" value="MDV2621503.1"/>
    <property type="molecule type" value="Genomic_DNA"/>
</dbReference>
<sequence length="171" mass="18557">MQNKTTLRLAIAALLIAIDVVTSPLFRIEGMAPMSSVLNVIIGCLVGPFYAFAITLMTGIIRMLILGIPPLALTGAVFGGVLSALFYRWTNRVGGAWLGEIIGTGIIGSLLSYPIMILFTGSSNGLYWFIYTPRFLAATLFGGLVGTILTKILLKSPHFLRYQQLFSKLKL</sequence>
<dbReference type="RefSeq" id="WP_008841106.1">
    <property type="nucleotide sequence ID" value="NZ_CP050079.1"/>
</dbReference>
<dbReference type="InterPro" id="IPR012652">
    <property type="entry name" value="ThiW"/>
</dbReference>
<dbReference type="AlphaFoldDB" id="A0AAW8YI85"/>
<gene>
    <name evidence="2" type="primary">thiW</name>
    <name evidence="2" type="ORF">R0G89_07120</name>
</gene>
<comment type="caution">
    <text evidence="2">The sequence shown here is derived from an EMBL/GenBank/DDBJ whole genome shotgun (WGS) entry which is preliminary data.</text>
</comment>
<feature type="transmembrane region" description="Helical" evidence="1">
    <location>
        <begin position="135"/>
        <end position="154"/>
    </location>
</feature>
<feature type="transmembrane region" description="Helical" evidence="1">
    <location>
        <begin position="6"/>
        <end position="26"/>
    </location>
</feature>
<keyword evidence="1" id="KW-1133">Transmembrane helix</keyword>
<reference evidence="2" key="2">
    <citation type="submission" date="2023-10" db="EMBL/GenBank/DDBJ databases">
        <authorList>
            <person name="Khurajog B."/>
        </authorList>
    </citation>
    <scope>NUCLEOTIDE SEQUENCE</scope>
    <source>
        <strain evidence="2">BF9</strain>
    </source>
</reference>
<feature type="transmembrane region" description="Helical" evidence="1">
    <location>
        <begin position="38"/>
        <end position="65"/>
    </location>
</feature>
<feature type="transmembrane region" description="Helical" evidence="1">
    <location>
        <begin position="71"/>
        <end position="89"/>
    </location>
</feature>
<keyword evidence="1" id="KW-0472">Membrane</keyword>
<dbReference type="PIRSF" id="PIRSF024534">
    <property type="entry name" value="ThiW"/>
    <property type="match status" value="1"/>
</dbReference>
<protein>
    <submittedName>
        <fullName evidence="2">Energy coupling factor transporter S component ThiW</fullName>
    </submittedName>
</protein>
<dbReference type="GeneID" id="57366294"/>
<feature type="transmembrane region" description="Helical" evidence="1">
    <location>
        <begin position="101"/>
        <end position="129"/>
    </location>
</feature>
<keyword evidence="1" id="KW-0812">Transmembrane</keyword>
<dbReference type="Pfam" id="PF09512">
    <property type="entry name" value="ThiW"/>
    <property type="match status" value="1"/>
</dbReference>
<dbReference type="NCBIfam" id="TIGR02359">
    <property type="entry name" value="thiW"/>
    <property type="match status" value="1"/>
</dbReference>
<proteinExistence type="predicted"/>
<dbReference type="Proteomes" id="UP001280897">
    <property type="component" value="Unassembled WGS sequence"/>
</dbReference>
<dbReference type="Gene3D" id="1.10.1760.20">
    <property type="match status" value="1"/>
</dbReference>
<evidence type="ECO:0000313" key="2">
    <source>
        <dbReference type="EMBL" id="MDV2621503.1"/>
    </source>
</evidence>
<reference evidence="2" key="1">
    <citation type="journal article" date="2023" name="PeerJ">
        <title>Selection and evaluation of lactic acid bacteria from chicken feces in Thailand as potential probiotics.</title>
        <authorList>
            <person name="Khurajog B."/>
            <person name="Disastra Y."/>
            <person name="Lawwyne L.D."/>
            <person name="Sirichokchatchawan W."/>
            <person name="Niyomtham W."/>
            <person name="Yindee J."/>
            <person name="Hampson D.J."/>
            <person name="Prapasarakul N."/>
        </authorList>
    </citation>
    <scope>NUCLEOTIDE SEQUENCE</scope>
    <source>
        <strain evidence="2">BF9</strain>
    </source>
</reference>